<dbReference type="InterPro" id="IPR002881">
    <property type="entry name" value="DUF58"/>
</dbReference>
<evidence type="ECO:0000313" key="2">
    <source>
        <dbReference type="EMBL" id="QGZ36729.1"/>
    </source>
</evidence>
<dbReference type="Proteomes" id="UP000435648">
    <property type="component" value="Chromosome"/>
</dbReference>
<proteinExistence type="predicted"/>
<organism evidence="2 3">
    <name type="scientific">Stappia indica</name>
    <dbReference type="NCBI Taxonomy" id="538381"/>
    <lineage>
        <taxon>Bacteria</taxon>
        <taxon>Pseudomonadati</taxon>
        <taxon>Pseudomonadota</taxon>
        <taxon>Alphaproteobacteria</taxon>
        <taxon>Hyphomicrobiales</taxon>
        <taxon>Stappiaceae</taxon>
        <taxon>Stappia</taxon>
    </lineage>
</organism>
<dbReference type="OrthoDB" id="9776116at2"/>
<dbReference type="KEGG" id="siw:GH266_20840"/>
<evidence type="ECO:0000259" key="1">
    <source>
        <dbReference type="Pfam" id="PF01882"/>
    </source>
</evidence>
<name>A0A857CCW5_9HYPH</name>
<reference evidence="2 3" key="1">
    <citation type="submission" date="2019-12" db="EMBL/GenBank/DDBJ databases">
        <title>The genome of Stappia indica PHM037.</title>
        <authorList>
            <person name="Kacar D."/>
            <person name="Galan B."/>
            <person name="Canedo L."/>
            <person name="Rodriguez P."/>
            <person name="de la Calle F."/>
            <person name="Garcia J.L."/>
        </authorList>
    </citation>
    <scope>NUCLEOTIDE SEQUENCE [LARGE SCALE GENOMIC DNA]</scope>
    <source>
        <strain evidence="2 3">PHM037</strain>
    </source>
</reference>
<evidence type="ECO:0000313" key="3">
    <source>
        <dbReference type="Proteomes" id="UP000435648"/>
    </source>
</evidence>
<accession>A0A857CCW5</accession>
<protein>
    <submittedName>
        <fullName evidence="2">DUF58 domain-containing protein</fullName>
    </submittedName>
</protein>
<sequence>MSANIPLSLSELERIRLKARKRLPTSGTGSLVRRRLGHSLEFREHRAYQPGDDIRNVDWRASARYGLSTDYLVRAYEAEEQFCLLVGVDVRPTMLLPRDAPKLLFARWTLLCLAHIAAREDIKAAFVPLYGPPETRVEFAAGTAIVAAANRFAARLDQVAASPAPQPEALNASAMVRSLPQSSATILISDFYMAELGPLITLVQEARRGFRQVVLCELDTWPAERALLDGQMVRLRAVGGEPARDGDFEPSESDLDKAARAIEEQMERLRAATRLGGVIHTGWRAPAQTRSTEALADAFRQWFADFAEACELFGRRG</sequence>
<dbReference type="PANTHER" id="PTHR33608">
    <property type="entry name" value="BLL2464 PROTEIN"/>
    <property type="match status" value="1"/>
</dbReference>
<dbReference type="PANTHER" id="PTHR33608:SF6">
    <property type="entry name" value="BLL2464 PROTEIN"/>
    <property type="match status" value="1"/>
</dbReference>
<dbReference type="Pfam" id="PF01882">
    <property type="entry name" value="DUF58"/>
    <property type="match status" value="1"/>
</dbReference>
<gene>
    <name evidence="2" type="ORF">GH266_20840</name>
</gene>
<dbReference type="RefSeq" id="WP_158195552.1">
    <property type="nucleotide sequence ID" value="NZ_CP046908.1"/>
</dbReference>
<dbReference type="AlphaFoldDB" id="A0A857CCW5"/>
<feature type="domain" description="DUF58" evidence="1">
    <location>
        <begin position="44"/>
        <end position="196"/>
    </location>
</feature>
<dbReference type="EMBL" id="CP046908">
    <property type="protein sequence ID" value="QGZ36729.1"/>
    <property type="molecule type" value="Genomic_DNA"/>
</dbReference>